<dbReference type="GO" id="GO:0008137">
    <property type="term" value="F:NADH dehydrogenase (ubiquinone) activity"/>
    <property type="evidence" value="ECO:0007669"/>
    <property type="project" value="UniProtKB-EC"/>
</dbReference>
<feature type="transmembrane region" description="Helical" evidence="11">
    <location>
        <begin position="31"/>
        <end position="51"/>
    </location>
</feature>
<evidence type="ECO:0000256" key="5">
    <source>
        <dbReference type="ARBA" id="ARBA00022967"/>
    </source>
</evidence>
<evidence type="ECO:0000256" key="8">
    <source>
        <dbReference type="ARBA" id="ARBA00023136"/>
    </source>
</evidence>
<dbReference type="InterPro" id="IPR039428">
    <property type="entry name" value="NUOK/Mnh_C1-like"/>
</dbReference>
<accession>J9PHR0</accession>
<geneLocation type="mitochondrion" evidence="12"/>
<evidence type="ECO:0000313" key="12">
    <source>
        <dbReference type="EMBL" id="AEP27565.1"/>
    </source>
</evidence>
<feature type="transmembrane region" description="Helical" evidence="11">
    <location>
        <begin position="6"/>
        <end position="24"/>
    </location>
</feature>
<protein>
    <recommendedName>
        <fullName evidence="3">NADH-ubiquinone oxidoreductase chain 4L</fullName>
    </recommendedName>
    <alternativeName>
        <fullName evidence="9">NADH dehydrogenase subunit 4L</fullName>
    </alternativeName>
</protein>
<evidence type="ECO:0000256" key="7">
    <source>
        <dbReference type="ARBA" id="ARBA00023027"/>
    </source>
</evidence>
<evidence type="ECO:0000256" key="3">
    <source>
        <dbReference type="ARBA" id="ARBA00016612"/>
    </source>
</evidence>
<dbReference type="Gene3D" id="1.10.287.3510">
    <property type="match status" value="1"/>
</dbReference>
<dbReference type="EMBL" id="JN163955">
    <property type="protein sequence ID" value="AEP27565.1"/>
    <property type="molecule type" value="Genomic_DNA"/>
</dbReference>
<feature type="transmembrane region" description="Helical" evidence="11">
    <location>
        <begin position="63"/>
        <end position="83"/>
    </location>
</feature>
<dbReference type="Pfam" id="PF00420">
    <property type="entry name" value="Oxidored_q2"/>
    <property type="match status" value="1"/>
</dbReference>
<sequence>MMIYYFYLLFMLSIFFFSFFIFIYKYKHLLLMLLSLESVVLSIFFLLFFYLASFSFECFLSMIYLTMSVCESALGLSLLILIIRTHSNDTIMMFDNLW</sequence>
<reference evidence="12" key="2">
    <citation type="journal article" date="2013" name="Mol. Phylogenet. Evol.">
        <title>Mitogenome sequences stabilize the phylogenetics of weevils (Curculionoidea) and establish the monophyly of larval ectophagy.</title>
        <authorList>
            <person name="Haran J."/>
            <person name="Timmermans M.J."/>
            <person name="Vogler A.P."/>
        </authorList>
    </citation>
    <scope>NUCLEOTIDE SEQUENCE</scope>
</reference>
<proteinExistence type="inferred from homology"/>
<name>J9PHR0_9CUCU</name>
<keyword evidence="7" id="KW-0520">NAD</keyword>
<evidence type="ECO:0000256" key="4">
    <source>
        <dbReference type="ARBA" id="ARBA00022692"/>
    </source>
</evidence>
<evidence type="ECO:0000256" key="6">
    <source>
        <dbReference type="ARBA" id="ARBA00022989"/>
    </source>
</evidence>
<organism evidence="12">
    <name type="scientific">Melanobaris laticollis</name>
    <dbReference type="NCBI Taxonomy" id="1069881"/>
    <lineage>
        <taxon>Eukaryota</taxon>
        <taxon>Metazoa</taxon>
        <taxon>Ecdysozoa</taxon>
        <taxon>Arthropoda</taxon>
        <taxon>Hexapoda</taxon>
        <taxon>Insecta</taxon>
        <taxon>Pterygota</taxon>
        <taxon>Neoptera</taxon>
        <taxon>Endopterygota</taxon>
        <taxon>Coleoptera</taxon>
        <taxon>Polyphaga</taxon>
        <taxon>Cucujiformia</taxon>
        <taxon>Curculionidae</taxon>
        <taxon>Baridinae</taxon>
        <taxon>Melanobaris</taxon>
    </lineage>
</organism>
<keyword evidence="5" id="KW-1278">Translocase</keyword>
<keyword evidence="6 11" id="KW-1133">Transmembrane helix</keyword>
<reference evidence="12" key="1">
    <citation type="submission" date="2011-06" db="EMBL/GenBank/DDBJ databases">
        <authorList>
            <person name="Haran J.M."/>
            <person name="Timmermans M.J.T.N."/>
            <person name="Vogler A.P."/>
        </authorList>
    </citation>
    <scope>NUCLEOTIDE SEQUENCE</scope>
</reference>
<keyword evidence="4 11" id="KW-0812">Transmembrane</keyword>
<keyword evidence="8 11" id="KW-0472">Membrane</keyword>
<dbReference type="GO" id="GO:0016020">
    <property type="term" value="C:membrane"/>
    <property type="evidence" value="ECO:0007669"/>
    <property type="project" value="UniProtKB-SubCell"/>
</dbReference>
<evidence type="ECO:0000256" key="10">
    <source>
        <dbReference type="ARBA" id="ARBA00049551"/>
    </source>
</evidence>
<evidence type="ECO:0000256" key="1">
    <source>
        <dbReference type="ARBA" id="ARBA00004141"/>
    </source>
</evidence>
<keyword evidence="12" id="KW-0496">Mitochondrion</keyword>
<evidence type="ECO:0000256" key="2">
    <source>
        <dbReference type="ARBA" id="ARBA00010519"/>
    </source>
</evidence>
<dbReference type="AlphaFoldDB" id="J9PHR0"/>
<gene>
    <name evidence="12" type="primary">ND4L</name>
</gene>
<comment type="similarity">
    <text evidence="2">Belongs to the complex I subunit 4L family.</text>
</comment>
<comment type="subcellular location">
    <subcellularLocation>
        <location evidence="1">Membrane</location>
        <topology evidence="1">Multi-pass membrane protein</topology>
    </subcellularLocation>
</comment>
<comment type="catalytic activity">
    <reaction evidence="10">
        <text>a ubiquinone + NADH + 5 H(+)(in) = a ubiquinol + NAD(+) + 4 H(+)(out)</text>
        <dbReference type="Rhea" id="RHEA:29091"/>
        <dbReference type="Rhea" id="RHEA-COMP:9565"/>
        <dbReference type="Rhea" id="RHEA-COMP:9566"/>
        <dbReference type="ChEBI" id="CHEBI:15378"/>
        <dbReference type="ChEBI" id="CHEBI:16389"/>
        <dbReference type="ChEBI" id="CHEBI:17976"/>
        <dbReference type="ChEBI" id="CHEBI:57540"/>
        <dbReference type="ChEBI" id="CHEBI:57945"/>
        <dbReference type="EC" id="7.1.1.2"/>
    </reaction>
</comment>
<evidence type="ECO:0000256" key="9">
    <source>
        <dbReference type="ARBA" id="ARBA00031586"/>
    </source>
</evidence>
<evidence type="ECO:0000256" key="11">
    <source>
        <dbReference type="SAM" id="Phobius"/>
    </source>
</evidence>